<dbReference type="AlphaFoldDB" id="A0A0W1SWA5"/>
<sequence>MSTTITVTGMTCEHCEGRVEEALAGVAGVTDATADREADSATIEGEADIDTLVAAVEEAGYDASA</sequence>
<dbReference type="GO" id="GO:0046872">
    <property type="term" value="F:metal ion binding"/>
    <property type="evidence" value="ECO:0007669"/>
    <property type="project" value="InterPro"/>
</dbReference>
<keyword evidence="3" id="KW-1185">Reference proteome</keyword>
<dbReference type="PROSITE" id="PS50846">
    <property type="entry name" value="HMA_2"/>
    <property type="match status" value="1"/>
</dbReference>
<dbReference type="EMBL" id="LOPV01000029">
    <property type="protein sequence ID" value="KTG30708.1"/>
    <property type="molecule type" value="Genomic_DNA"/>
</dbReference>
<dbReference type="Gene3D" id="3.30.70.100">
    <property type="match status" value="1"/>
</dbReference>
<dbReference type="RefSeq" id="WP_058570776.1">
    <property type="nucleotide sequence ID" value="NZ_LOPV01000029.1"/>
</dbReference>
<reference evidence="2 3" key="1">
    <citation type="submission" date="2015-12" db="EMBL/GenBank/DDBJ databases">
        <title>Haloferax profundi sp. nov. isolated from the Discovery deep brine-seawater interface in the Red Sea.</title>
        <authorList>
            <person name="Zhang G."/>
            <person name="Stingl U."/>
            <person name="Rashid M."/>
        </authorList>
    </citation>
    <scope>NUCLEOTIDE SEQUENCE [LARGE SCALE GENOMIC DNA]</scope>
    <source>
        <strain evidence="2 3">SB29</strain>
    </source>
</reference>
<dbReference type="OrthoDB" id="44171at2157"/>
<evidence type="ECO:0000259" key="1">
    <source>
        <dbReference type="PROSITE" id="PS50846"/>
    </source>
</evidence>
<dbReference type="CDD" id="cd00371">
    <property type="entry name" value="HMA"/>
    <property type="match status" value="1"/>
</dbReference>
<dbReference type="Pfam" id="PF00403">
    <property type="entry name" value="HMA"/>
    <property type="match status" value="1"/>
</dbReference>
<gene>
    <name evidence="2" type="ORF">AUR66_06625</name>
</gene>
<dbReference type="InterPro" id="IPR036163">
    <property type="entry name" value="HMA_dom_sf"/>
</dbReference>
<protein>
    <submittedName>
        <fullName evidence="2">Heavy metal transporter</fullName>
    </submittedName>
</protein>
<name>A0A0W1SWA5_9EURY</name>
<evidence type="ECO:0000313" key="2">
    <source>
        <dbReference type="EMBL" id="KTG30708.1"/>
    </source>
</evidence>
<feature type="domain" description="HMA" evidence="1">
    <location>
        <begin position="1"/>
        <end position="64"/>
    </location>
</feature>
<comment type="caution">
    <text evidence="2">The sequence shown here is derived from an EMBL/GenBank/DDBJ whole genome shotgun (WGS) entry which is preliminary data.</text>
</comment>
<dbReference type="InterPro" id="IPR006121">
    <property type="entry name" value="HMA_dom"/>
</dbReference>
<accession>A0A0W1SWA5</accession>
<dbReference type="Proteomes" id="UP000053157">
    <property type="component" value="Unassembled WGS sequence"/>
</dbReference>
<organism evidence="2 3">
    <name type="scientific">Haloferax profundi</name>
    <dbReference type="NCBI Taxonomy" id="1544718"/>
    <lineage>
        <taxon>Archaea</taxon>
        <taxon>Methanobacteriati</taxon>
        <taxon>Methanobacteriota</taxon>
        <taxon>Stenosarchaea group</taxon>
        <taxon>Halobacteria</taxon>
        <taxon>Halobacteriales</taxon>
        <taxon>Haloferacaceae</taxon>
        <taxon>Haloferax</taxon>
    </lineage>
</organism>
<evidence type="ECO:0000313" key="3">
    <source>
        <dbReference type="Proteomes" id="UP000053157"/>
    </source>
</evidence>
<dbReference type="SUPFAM" id="SSF55008">
    <property type="entry name" value="HMA, heavy metal-associated domain"/>
    <property type="match status" value="1"/>
</dbReference>
<proteinExistence type="predicted"/>